<evidence type="ECO:0000256" key="1">
    <source>
        <dbReference type="SAM" id="MobiDB-lite"/>
    </source>
</evidence>
<sequence length="338" mass="34957">MAAREPGPRGAEHRPRHSSGAGSDRPRWPQTWPLGRDRLPKERPAWGAGRGPGSSPPAPAAPPPSWLCLGCARRSANGGGNDGDHGTPGAVSSEAISVGTAQGLVAPRFRQQRPGSPRAAPSTRHPGARAGRDPTPPRQAGPPGGLPALPTAPARAATPVPGSAHSRTPGPLTLRLLGYIAAACPWGPTPTSQVRAAPSTRRPPAPGMRSPRLGPRRARAGLSRAPVRTPGAGGLPPAHLRERPRGPARLSGARRRQSAQRVLPAPPARAARARPPRRRGPALTASWRPRRALADLRNAPRRGRGREGGCSPGPGARARERAGAPRPPAASPEPSPLA</sequence>
<feature type="compositionally biased region" description="Low complexity" evidence="1">
    <location>
        <begin position="146"/>
        <end position="162"/>
    </location>
</feature>
<reference evidence="2" key="1">
    <citation type="submission" date="2023-04" db="EMBL/GenBank/DDBJ databases">
        <authorList>
            <consortium name="ELIXIR-Norway"/>
        </authorList>
    </citation>
    <scope>NUCLEOTIDE SEQUENCE [LARGE SCALE GENOMIC DNA]</scope>
</reference>
<feature type="compositionally biased region" description="Basic residues" evidence="1">
    <location>
        <begin position="271"/>
        <end position="280"/>
    </location>
</feature>
<feature type="region of interest" description="Disordered" evidence="1">
    <location>
        <begin position="185"/>
        <end position="338"/>
    </location>
</feature>
<evidence type="ECO:0000313" key="2">
    <source>
        <dbReference type="EMBL" id="CAI9171550.1"/>
    </source>
</evidence>
<dbReference type="EMBL" id="OX459967">
    <property type="protein sequence ID" value="CAI9171550.1"/>
    <property type="molecule type" value="Genomic_DNA"/>
</dbReference>
<keyword evidence="3" id="KW-1185">Reference proteome</keyword>
<feature type="compositionally biased region" description="Pro residues" evidence="1">
    <location>
        <begin position="54"/>
        <end position="65"/>
    </location>
</feature>
<evidence type="ECO:0000313" key="3">
    <source>
        <dbReference type="Proteomes" id="UP001176941"/>
    </source>
</evidence>
<feature type="compositionally biased region" description="Pro residues" evidence="1">
    <location>
        <begin position="325"/>
        <end position="338"/>
    </location>
</feature>
<name>A0ABN8ZCM0_RANTA</name>
<gene>
    <name evidence="2" type="ORF">MRATA1EN1_LOCUS20512</name>
</gene>
<evidence type="ECO:0008006" key="4">
    <source>
        <dbReference type="Google" id="ProtNLM"/>
    </source>
</evidence>
<feature type="region of interest" description="Disordered" evidence="1">
    <location>
        <begin position="1"/>
        <end position="171"/>
    </location>
</feature>
<organism evidence="2 3">
    <name type="scientific">Rangifer tarandus platyrhynchus</name>
    <name type="common">Svalbard reindeer</name>
    <dbReference type="NCBI Taxonomy" id="3082113"/>
    <lineage>
        <taxon>Eukaryota</taxon>
        <taxon>Metazoa</taxon>
        <taxon>Chordata</taxon>
        <taxon>Craniata</taxon>
        <taxon>Vertebrata</taxon>
        <taxon>Euteleostomi</taxon>
        <taxon>Mammalia</taxon>
        <taxon>Eutheria</taxon>
        <taxon>Laurasiatheria</taxon>
        <taxon>Artiodactyla</taxon>
        <taxon>Ruminantia</taxon>
        <taxon>Pecora</taxon>
        <taxon>Cervidae</taxon>
        <taxon>Odocoileinae</taxon>
        <taxon>Rangifer</taxon>
    </lineage>
</organism>
<protein>
    <recommendedName>
        <fullName evidence="4">Basic proline-rich protein-like</fullName>
    </recommendedName>
</protein>
<accession>A0ABN8ZCM0</accession>
<dbReference type="Proteomes" id="UP001176941">
    <property type="component" value="Chromosome 31"/>
</dbReference>
<proteinExistence type="predicted"/>
<feature type="compositionally biased region" description="Basic and acidic residues" evidence="1">
    <location>
        <begin position="35"/>
        <end position="44"/>
    </location>
</feature>
<feature type="compositionally biased region" description="Basic and acidic residues" evidence="1">
    <location>
        <begin position="1"/>
        <end position="13"/>
    </location>
</feature>